<organism evidence="2 3">
    <name type="scientific">Elysia marginata</name>
    <dbReference type="NCBI Taxonomy" id="1093978"/>
    <lineage>
        <taxon>Eukaryota</taxon>
        <taxon>Metazoa</taxon>
        <taxon>Spiralia</taxon>
        <taxon>Lophotrochozoa</taxon>
        <taxon>Mollusca</taxon>
        <taxon>Gastropoda</taxon>
        <taxon>Heterobranchia</taxon>
        <taxon>Euthyneura</taxon>
        <taxon>Panpulmonata</taxon>
        <taxon>Sacoglossa</taxon>
        <taxon>Placobranchoidea</taxon>
        <taxon>Plakobranchidae</taxon>
        <taxon>Elysia</taxon>
    </lineage>
</organism>
<gene>
    <name evidence="2" type="ORF">ElyMa_003156600</name>
</gene>
<protein>
    <submittedName>
        <fullName evidence="2">Uncharacterized protein</fullName>
    </submittedName>
</protein>
<evidence type="ECO:0000313" key="2">
    <source>
        <dbReference type="EMBL" id="GFS14197.1"/>
    </source>
</evidence>
<dbReference type="AlphaFoldDB" id="A0AAV4IYB7"/>
<evidence type="ECO:0000256" key="1">
    <source>
        <dbReference type="SAM" id="MobiDB-lite"/>
    </source>
</evidence>
<feature type="region of interest" description="Disordered" evidence="1">
    <location>
        <begin position="1"/>
        <end position="44"/>
    </location>
</feature>
<keyword evidence="3" id="KW-1185">Reference proteome</keyword>
<reference evidence="2 3" key="1">
    <citation type="journal article" date="2021" name="Elife">
        <title>Chloroplast acquisition without the gene transfer in kleptoplastic sea slugs, Plakobranchus ocellatus.</title>
        <authorList>
            <person name="Maeda T."/>
            <person name="Takahashi S."/>
            <person name="Yoshida T."/>
            <person name="Shimamura S."/>
            <person name="Takaki Y."/>
            <person name="Nagai Y."/>
            <person name="Toyoda A."/>
            <person name="Suzuki Y."/>
            <person name="Arimoto A."/>
            <person name="Ishii H."/>
            <person name="Satoh N."/>
            <person name="Nishiyama T."/>
            <person name="Hasebe M."/>
            <person name="Maruyama T."/>
            <person name="Minagawa J."/>
            <person name="Obokata J."/>
            <person name="Shigenobu S."/>
        </authorList>
    </citation>
    <scope>NUCLEOTIDE SEQUENCE [LARGE SCALE GENOMIC DNA]</scope>
</reference>
<dbReference type="Proteomes" id="UP000762676">
    <property type="component" value="Unassembled WGS sequence"/>
</dbReference>
<sequence>MIIYNAEDDKDGDDDGFDDVDHHHHRGNNGNNVSADGTDQKEADNDGRVQDVAALVWSAAFSAGGTWTMTLSLLDRPSVHLSQTLEAAGVNRQPLVRPQVSTVLDQRPWNNRARLRGKKGKQGKKREKLTILLSCGEVGVWSVTCGCEWEGQSTP</sequence>
<comment type="caution">
    <text evidence="2">The sequence shown here is derived from an EMBL/GenBank/DDBJ whole genome shotgun (WGS) entry which is preliminary data.</text>
</comment>
<name>A0AAV4IYB7_9GAST</name>
<proteinExistence type="predicted"/>
<feature type="compositionally biased region" description="Acidic residues" evidence="1">
    <location>
        <begin position="1"/>
        <end position="18"/>
    </location>
</feature>
<evidence type="ECO:0000313" key="3">
    <source>
        <dbReference type="Proteomes" id="UP000762676"/>
    </source>
</evidence>
<accession>A0AAV4IYB7</accession>
<dbReference type="EMBL" id="BMAT01006511">
    <property type="protein sequence ID" value="GFS14197.1"/>
    <property type="molecule type" value="Genomic_DNA"/>
</dbReference>